<sequence length="334" mass="36807">MLRKSSLKVIVLLSYATVIIAQSEVSRCFHYTWLGPKWNNESTFHDATCLDATGVIHGVPCVLPLVVSDDGTWPNVDYIWKYYALNASCILADNEVCATYTHYFNGRVEHSTSFCTKAVDENGTAITRGCYSQTNGSFATTVCFCRSVPGGVPCNNAYTYLLSASATVVIAQSPVSRCFQYTWLGPRFNNESIFLNATCQDATRLASGVPCVHPLVASYDGTWPDVDYIWRNYEQNASCILASNDVCATYTYYFNGHAENSTSMCTRAVNRLGNAITSGCYTQRNGSYVTTACFCRSVPGGVPCNDAYSHFLSAGIIFFLAVLMFKNFNVEYSL</sequence>
<evidence type="ECO:0000313" key="2">
    <source>
        <dbReference type="EMBL" id="KAG6451686.1"/>
    </source>
</evidence>
<feature type="chain" id="PRO_5037955975" evidence="1">
    <location>
        <begin position="22"/>
        <end position="334"/>
    </location>
</feature>
<accession>A0A922CMS5</accession>
<organism evidence="2 3">
    <name type="scientific">Manduca sexta</name>
    <name type="common">Tobacco hawkmoth</name>
    <name type="synonym">Tobacco hornworm</name>
    <dbReference type="NCBI Taxonomy" id="7130"/>
    <lineage>
        <taxon>Eukaryota</taxon>
        <taxon>Metazoa</taxon>
        <taxon>Ecdysozoa</taxon>
        <taxon>Arthropoda</taxon>
        <taxon>Hexapoda</taxon>
        <taxon>Insecta</taxon>
        <taxon>Pterygota</taxon>
        <taxon>Neoptera</taxon>
        <taxon>Endopterygota</taxon>
        <taxon>Lepidoptera</taxon>
        <taxon>Glossata</taxon>
        <taxon>Ditrysia</taxon>
        <taxon>Bombycoidea</taxon>
        <taxon>Sphingidae</taxon>
        <taxon>Sphinginae</taxon>
        <taxon>Sphingini</taxon>
        <taxon>Manduca</taxon>
    </lineage>
</organism>
<keyword evidence="3" id="KW-1185">Reference proteome</keyword>
<dbReference type="AlphaFoldDB" id="A0A922CMS5"/>
<feature type="signal peptide" evidence="1">
    <location>
        <begin position="1"/>
        <end position="21"/>
    </location>
</feature>
<protein>
    <submittedName>
        <fullName evidence="2">Uncharacterized protein</fullName>
    </submittedName>
</protein>
<name>A0A922CMS5_MANSE</name>
<dbReference type="EMBL" id="JH668412">
    <property type="protein sequence ID" value="KAG6451686.1"/>
    <property type="molecule type" value="Genomic_DNA"/>
</dbReference>
<dbReference type="Proteomes" id="UP000791440">
    <property type="component" value="Unassembled WGS sequence"/>
</dbReference>
<reference evidence="2" key="2">
    <citation type="submission" date="2020-12" db="EMBL/GenBank/DDBJ databases">
        <authorList>
            <person name="Kanost M."/>
        </authorList>
    </citation>
    <scope>NUCLEOTIDE SEQUENCE</scope>
</reference>
<evidence type="ECO:0000313" key="3">
    <source>
        <dbReference type="Proteomes" id="UP000791440"/>
    </source>
</evidence>
<gene>
    <name evidence="2" type="ORF">O3G_MSEX007287</name>
</gene>
<keyword evidence="1" id="KW-0732">Signal</keyword>
<evidence type="ECO:0000256" key="1">
    <source>
        <dbReference type="SAM" id="SignalP"/>
    </source>
</evidence>
<proteinExistence type="predicted"/>
<reference evidence="2" key="1">
    <citation type="journal article" date="2016" name="Insect Biochem. Mol. Biol.">
        <title>Multifaceted biological insights from a draft genome sequence of the tobacco hornworm moth, Manduca sexta.</title>
        <authorList>
            <person name="Kanost M.R."/>
            <person name="Arrese E.L."/>
            <person name="Cao X."/>
            <person name="Chen Y.R."/>
            <person name="Chellapilla S."/>
            <person name="Goldsmith M.R."/>
            <person name="Grosse-Wilde E."/>
            <person name="Heckel D.G."/>
            <person name="Herndon N."/>
            <person name="Jiang H."/>
            <person name="Papanicolaou A."/>
            <person name="Qu J."/>
            <person name="Soulages J.L."/>
            <person name="Vogel H."/>
            <person name="Walters J."/>
            <person name="Waterhouse R.M."/>
            <person name="Ahn S.J."/>
            <person name="Almeida F.C."/>
            <person name="An C."/>
            <person name="Aqrawi P."/>
            <person name="Bretschneider A."/>
            <person name="Bryant W.B."/>
            <person name="Bucks S."/>
            <person name="Chao H."/>
            <person name="Chevignon G."/>
            <person name="Christen J.M."/>
            <person name="Clarke D.F."/>
            <person name="Dittmer N.T."/>
            <person name="Ferguson L.C.F."/>
            <person name="Garavelou S."/>
            <person name="Gordon K.H.J."/>
            <person name="Gunaratna R.T."/>
            <person name="Han Y."/>
            <person name="Hauser F."/>
            <person name="He Y."/>
            <person name="Heidel-Fischer H."/>
            <person name="Hirsh A."/>
            <person name="Hu Y."/>
            <person name="Jiang H."/>
            <person name="Kalra D."/>
            <person name="Klinner C."/>
            <person name="Konig C."/>
            <person name="Kovar C."/>
            <person name="Kroll A.R."/>
            <person name="Kuwar S.S."/>
            <person name="Lee S.L."/>
            <person name="Lehman R."/>
            <person name="Li K."/>
            <person name="Li Z."/>
            <person name="Liang H."/>
            <person name="Lovelace S."/>
            <person name="Lu Z."/>
            <person name="Mansfield J.H."/>
            <person name="McCulloch K.J."/>
            <person name="Mathew T."/>
            <person name="Morton B."/>
            <person name="Muzny D.M."/>
            <person name="Neunemann D."/>
            <person name="Ongeri F."/>
            <person name="Pauchet Y."/>
            <person name="Pu L.L."/>
            <person name="Pyrousis I."/>
            <person name="Rao X.J."/>
            <person name="Redding A."/>
            <person name="Roesel C."/>
            <person name="Sanchez-Gracia A."/>
            <person name="Schaack S."/>
            <person name="Shukla A."/>
            <person name="Tetreau G."/>
            <person name="Wang Y."/>
            <person name="Xiong G.H."/>
            <person name="Traut W."/>
            <person name="Walsh T.K."/>
            <person name="Worley K.C."/>
            <person name="Wu D."/>
            <person name="Wu W."/>
            <person name="Wu Y.Q."/>
            <person name="Zhang X."/>
            <person name="Zou Z."/>
            <person name="Zucker H."/>
            <person name="Briscoe A.D."/>
            <person name="Burmester T."/>
            <person name="Clem R.J."/>
            <person name="Feyereisen R."/>
            <person name="Grimmelikhuijzen C.J.P."/>
            <person name="Hamodrakas S.J."/>
            <person name="Hansson B.S."/>
            <person name="Huguet E."/>
            <person name="Jermiin L.S."/>
            <person name="Lan Q."/>
            <person name="Lehman H.K."/>
            <person name="Lorenzen M."/>
            <person name="Merzendorfer H."/>
            <person name="Michalopoulos I."/>
            <person name="Morton D.B."/>
            <person name="Muthukrishnan S."/>
            <person name="Oakeshott J.G."/>
            <person name="Palmer W."/>
            <person name="Park Y."/>
            <person name="Passarelli A.L."/>
            <person name="Rozas J."/>
            <person name="Schwartz L.M."/>
            <person name="Smith W."/>
            <person name="Southgate A."/>
            <person name="Vilcinskas A."/>
            <person name="Vogt R."/>
            <person name="Wang P."/>
            <person name="Werren J."/>
            <person name="Yu X.Q."/>
            <person name="Zhou J.J."/>
            <person name="Brown S.J."/>
            <person name="Scherer S.E."/>
            <person name="Richards S."/>
            <person name="Blissard G.W."/>
        </authorList>
    </citation>
    <scope>NUCLEOTIDE SEQUENCE</scope>
</reference>
<comment type="caution">
    <text evidence="2">The sequence shown here is derived from an EMBL/GenBank/DDBJ whole genome shotgun (WGS) entry which is preliminary data.</text>
</comment>